<dbReference type="Gene3D" id="3.10.430.100">
    <property type="entry name" value="Ribosomal protein L9, C-terminal domain"/>
    <property type="match status" value="1"/>
</dbReference>
<dbReference type="InterPro" id="IPR000244">
    <property type="entry name" value="Ribosomal_bL9"/>
</dbReference>
<dbReference type="InterPro" id="IPR036935">
    <property type="entry name" value="Ribosomal_bL9_N_sf"/>
</dbReference>
<dbReference type="EMBL" id="LCRO01000002">
    <property type="protein sequence ID" value="KKW35916.1"/>
    <property type="molecule type" value="Genomic_DNA"/>
</dbReference>
<evidence type="ECO:0000256" key="7">
    <source>
        <dbReference type="HAMAP-Rule" id="MF_00503"/>
    </source>
</evidence>
<dbReference type="GO" id="GO:0003735">
    <property type="term" value="F:structural constituent of ribosome"/>
    <property type="evidence" value="ECO:0007669"/>
    <property type="project" value="InterPro"/>
</dbReference>
<dbReference type="Gene3D" id="3.40.5.10">
    <property type="entry name" value="Ribosomal protein L9, N-terminal domain"/>
    <property type="match status" value="1"/>
</dbReference>
<dbReference type="InterPro" id="IPR020070">
    <property type="entry name" value="Ribosomal_bL9_N"/>
</dbReference>
<dbReference type="PATRIC" id="fig|1618605.3.peg.157"/>
<proteinExistence type="inferred from homology"/>
<dbReference type="Pfam" id="PF03948">
    <property type="entry name" value="Ribosomal_L9_C"/>
    <property type="match status" value="1"/>
</dbReference>
<dbReference type="SUPFAM" id="SSF55653">
    <property type="entry name" value="Ribosomal protein L9 C-domain"/>
    <property type="match status" value="1"/>
</dbReference>
<reference evidence="9 10" key="1">
    <citation type="journal article" date="2015" name="Nature">
        <title>rRNA introns, odd ribosomes, and small enigmatic genomes across a large radiation of phyla.</title>
        <authorList>
            <person name="Brown C.T."/>
            <person name="Hug L.A."/>
            <person name="Thomas B.C."/>
            <person name="Sharon I."/>
            <person name="Castelle C.J."/>
            <person name="Singh A."/>
            <person name="Wilkins M.J."/>
            <person name="Williams K.H."/>
            <person name="Banfield J.F."/>
        </authorList>
    </citation>
    <scope>NUCLEOTIDE SEQUENCE [LARGE SCALE GENOMIC DNA]</scope>
</reference>
<feature type="domain" description="Ribosomal protein L9" evidence="8">
    <location>
        <begin position="13"/>
        <end position="40"/>
    </location>
</feature>
<dbReference type="GO" id="GO:0006412">
    <property type="term" value="P:translation"/>
    <property type="evidence" value="ECO:0007669"/>
    <property type="project" value="UniProtKB-UniRule"/>
</dbReference>
<protein>
    <recommendedName>
        <fullName evidence="6 7">Large ribosomal subunit protein bL9</fullName>
    </recommendedName>
</protein>
<dbReference type="Proteomes" id="UP000034740">
    <property type="component" value="Unassembled WGS sequence"/>
</dbReference>
<dbReference type="GO" id="GO:0019843">
    <property type="term" value="F:rRNA binding"/>
    <property type="evidence" value="ECO:0007669"/>
    <property type="project" value="UniProtKB-UniRule"/>
</dbReference>
<dbReference type="InterPro" id="IPR009027">
    <property type="entry name" value="Ribosomal_bL9/RNase_H1_N"/>
</dbReference>
<keyword evidence="4 7" id="KW-0689">Ribosomal protein</keyword>
<keyword evidence="3 7" id="KW-0694">RNA-binding</keyword>
<dbReference type="Pfam" id="PF01281">
    <property type="entry name" value="Ribosomal_L9_N"/>
    <property type="match status" value="1"/>
</dbReference>
<evidence type="ECO:0000256" key="4">
    <source>
        <dbReference type="ARBA" id="ARBA00022980"/>
    </source>
</evidence>
<evidence type="ECO:0000256" key="1">
    <source>
        <dbReference type="ARBA" id="ARBA00010605"/>
    </source>
</evidence>
<sequence>MRIILLKDVRSVGQHNDVKEVADGYARNFLFPKKLAEPATLERLAELEQKRARRELQAKADEEQLDGKVNSLRGKTVAIAARATEKGGLFKAVSAGDIAAAIRAEHSLEMPESAIHLNEPLKTLGEHIIELSGKAMKAEFGVIITSAA</sequence>
<dbReference type="HAMAP" id="MF_00503">
    <property type="entry name" value="Ribosomal_bL9"/>
    <property type="match status" value="1"/>
</dbReference>
<evidence type="ECO:0000256" key="3">
    <source>
        <dbReference type="ARBA" id="ARBA00022884"/>
    </source>
</evidence>
<name>A0A0G1XY35_9BACT</name>
<comment type="similarity">
    <text evidence="1 7">Belongs to the bacterial ribosomal protein bL9 family.</text>
</comment>
<evidence type="ECO:0000259" key="8">
    <source>
        <dbReference type="PROSITE" id="PS00651"/>
    </source>
</evidence>
<dbReference type="InterPro" id="IPR020069">
    <property type="entry name" value="Ribosomal_bL9_C"/>
</dbReference>
<dbReference type="GO" id="GO:0005840">
    <property type="term" value="C:ribosome"/>
    <property type="evidence" value="ECO:0007669"/>
    <property type="project" value="UniProtKB-KW"/>
</dbReference>
<keyword evidence="5 7" id="KW-0687">Ribonucleoprotein</keyword>
<gene>
    <name evidence="7" type="primary">rplI</name>
    <name evidence="9" type="ORF">UY83_C0002G0073</name>
</gene>
<dbReference type="InterPro" id="IPR020594">
    <property type="entry name" value="Ribosomal_bL9_bac/chp"/>
</dbReference>
<comment type="caution">
    <text evidence="9">The sequence shown here is derived from an EMBL/GenBank/DDBJ whole genome shotgun (WGS) entry which is preliminary data.</text>
</comment>
<dbReference type="SUPFAM" id="SSF55658">
    <property type="entry name" value="L9 N-domain-like"/>
    <property type="match status" value="1"/>
</dbReference>
<keyword evidence="2 7" id="KW-0699">rRNA-binding</keyword>
<comment type="function">
    <text evidence="7">Binds to the 23S rRNA.</text>
</comment>
<dbReference type="NCBIfam" id="TIGR00158">
    <property type="entry name" value="L9"/>
    <property type="match status" value="1"/>
</dbReference>
<accession>A0A0G1XY35</accession>
<dbReference type="InterPro" id="IPR036791">
    <property type="entry name" value="Ribosomal_bL9_C_sf"/>
</dbReference>
<evidence type="ECO:0000313" key="10">
    <source>
        <dbReference type="Proteomes" id="UP000034740"/>
    </source>
</evidence>
<organism evidence="9 10">
    <name type="scientific">Candidatus Adlerbacteria bacterium GW2011_GWA1_54_10</name>
    <dbReference type="NCBI Taxonomy" id="1618605"/>
    <lineage>
        <taxon>Bacteria</taxon>
        <taxon>Candidatus Adleribacteriota</taxon>
    </lineage>
</organism>
<evidence type="ECO:0000256" key="2">
    <source>
        <dbReference type="ARBA" id="ARBA00022730"/>
    </source>
</evidence>
<evidence type="ECO:0000313" key="9">
    <source>
        <dbReference type="EMBL" id="KKW35916.1"/>
    </source>
</evidence>
<dbReference type="PROSITE" id="PS00651">
    <property type="entry name" value="RIBOSOMAL_L9"/>
    <property type="match status" value="1"/>
</dbReference>
<dbReference type="GO" id="GO:1990904">
    <property type="term" value="C:ribonucleoprotein complex"/>
    <property type="evidence" value="ECO:0007669"/>
    <property type="project" value="UniProtKB-KW"/>
</dbReference>
<dbReference type="AlphaFoldDB" id="A0A0G1XY35"/>
<evidence type="ECO:0000256" key="6">
    <source>
        <dbReference type="ARBA" id="ARBA00035292"/>
    </source>
</evidence>
<evidence type="ECO:0000256" key="5">
    <source>
        <dbReference type="ARBA" id="ARBA00023274"/>
    </source>
</evidence>
<dbReference type="PANTHER" id="PTHR21368">
    <property type="entry name" value="50S RIBOSOMAL PROTEIN L9"/>
    <property type="match status" value="1"/>
</dbReference>